<evidence type="ECO:0008006" key="5">
    <source>
        <dbReference type="Google" id="ProtNLM"/>
    </source>
</evidence>
<evidence type="ECO:0000256" key="1">
    <source>
        <dbReference type="SAM" id="MobiDB-lite"/>
    </source>
</evidence>
<keyword evidence="2" id="KW-0732">Signal</keyword>
<evidence type="ECO:0000313" key="4">
    <source>
        <dbReference type="Proteomes" id="UP000659496"/>
    </source>
</evidence>
<feature type="chain" id="PRO_5045834947" description="Endolytic transglycosylase MltG" evidence="2">
    <location>
        <begin position="24"/>
        <end position="148"/>
    </location>
</feature>
<keyword evidence="4" id="KW-1185">Reference proteome</keyword>
<dbReference type="EMBL" id="JACSQY010000001">
    <property type="protein sequence ID" value="MBD7906825.1"/>
    <property type="molecule type" value="Genomic_DNA"/>
</dbReference>
<dbReference type="Proteomes" id="UP000659496">
    <property type="component" value="Unassembled WGS sequence"/>
</dbReference>
<evidence type="ECO:0000256" key="2">
    <source>
        <dbReference type="SAM" id="SignalP"/>
    </source>
</evidence>
<sequence length="148" mass="15929">MIRQLLQLIGVAFLTAGAVLHFANEPSSNENAGNASKDAQISELKQQLAEVKEVLADAQQPSQVAEETPKDPDKSEKVIKMILILSSGDTSKDASDSLEKSGIIQSAKEFEGYLTKNNLSGKIQIGKHEVDSSMDFAALAKELTTVKQ</sequence>
<feature type="region of interest" description="Disordered" evidence="1">
    <location>
        <begin position="56"/>
        <end position="75"/>
    </location>
</feature>
<name>A0ABR8PF76_9BACL</name>
<accession>A0ABR8PF76</accession>
<dbReference type="RefSeq" id="WP_191687988.1">
    <property type="nucleotide sequence ID" value="NZ_JACSQY010000001.1"/>
</dbReference>
<protein>
    <recommendedName>
        <fullName evidence="5">Endolytic transglycosylase MltG</fullName>
    </recommendedName>
</protein>
<dbReference type="Gene3D" id="3.30.1490.480">
    <property type="entry name" value="Endolytic murein transglycosylase"/>
    <property type="match status" value="1"/>
</dbReference>
<evidence type="ECO:0000313" key="3">
    <source>
        <dbReference type="EMBL" id="MBD7906825.1"/>
    </source>
</evidence>
<comment type="caution">
    <text evidence="3">The sequence shown here is derived from an EMBL/GenBank/DDBJ whole genome shotgun (WGS) entry which is preliminary data.</text>
</comment>
<proteinExistence type="predicted"/>
<feature type="signal peptide" evidence="2">
    <location>
        <begin position="1"/>
        <end position="23"/>
    </location>
</feature>
<gene>
    <name evidence="3" type="ORF">H9659_00590</name>
</gene>
<reference evidence="3 4" key="1">
    <citation type="submission" date="2020-08" db="EMBL/GenBank/DDBJ databases">
        <title>A Genomic Blueprint of the Chicken Gut Microbiome.</title>
        <authorList>
            <person name="Gilroy R."/>
            <person name="Ravi A."/>
            <person name="Getino M."/>
            <person name="Pursley I."/>
            <person name="Horton D.L."/>
            <person name="Alikhan N.-F."/>
            <person name="Baker D."/>
            <person name="Gharbi K."/>
            <person name="Hall N."/>
            <person name="Watson M."/>
            <person name="Adriaenssens E.M."/>
            <person name="Foster-Nyarko E."/>
            <person name="Jarju S."/>
            <person name="Secka A."/>
            <person name="Antonio M."/>
            <person name="Oren A."/>
            <person name="Chaudhuri R."/>
            <person name="La Ragione R.M."/>
            <person name="Hildebrand F."/>
            <person name="Pallen M.J."/>
        </authorList>
    </citation>
    <scope>NUCLEOTIDE SEQUENCE [LARGE SCALE GENOMIC DNA]</scope>
    <source>
        <strain evidence="3 4">Sa3CUA8</strain>
    </source>
</reference>
<organism evidence="3 4">
    <name type="scientific">Sporosarcina gallistercoris</name>
    <dbReference type="NCBI Taxonomy" id="2762245"/>
    <lineage>
        <taxon>Bacteria</taxon>
        <taxon>Bacillati</taxon>
        <taxon>Bacillota</taxon>
        <taxon>Bacilli</taxon>
        <taxon>Bacillales</taxon>
        <taxon>Caryophanaceae</taxon>
        <taxon>Sporosarcina</taxon>
    </lineage>
</organism>